<proteinExistence type="predicted"/>
<dbReference type="GO" id="GO:0005509">
    <property type="term" value="F:calcium ion binding"/>
    <property type="evidence" value="ECO:0007669"/>
    <property type="project" value="UniProtKB-UniRule"/>
</dbReference>
<evidence type="ECO:0000256" key="3">
    <source>
        <dbReference type="ARBA" id="ARBA00022737"/>
    </source>
</evidence>
<keyword evidence="2 10" id="KW-0812">Transmembrane</keyword>
<evidence type="ECO:0000313" key="12">
    <source>
        <dbReference type="EMBL" id="VDL90583.1"/>
    </source>
</evidence>
<dbReference type="CDD" id="cd11304">
    <property type="entry name" value="Cadherin_repeat"/>
    <property type="match status" value="1"/>
</dbReference>
<evidence type="ECO:0000256" key="1">
    <source>
        <dbReference type="ARBA" id="ARBA00004167"/>
    </source>
</evidence>
<feature type="region of interest" description="Disordered" evidence="9">
    <location>
        <begin position="472"/>
        <end position="492"/>
    </location>
</feature>
<feature type="domain" description="Cadherin" evidence="11">
    <location>
        <begin position="41"/>
        <end position="161"/>
    </location>
</feature>
<dbReference type="InterPro" id="IPR015919">
    <property type="entry name" value="Cadherin-like_sf"/>
</dbReference>
<gene>
    <name evidence="12" type="ORF">SSLN_LOCUS4198</name>
</gene>
<dbReference type="GO" id="GO:0007156">
    <property type="term" value="P:homophilic cell adhesion via plasma membrane adhesion molecules"/>
    <property type="evidence" value="ECO:0007669"/>
    <property type="project" value="InterPro"/>
</dbReference>
<dbReference type="PROSITE" id="PS50268">
    <property type="entry name" value="CADHERIN_2"/>
    <property type="match status" value="1"/>
</dbReference>
<dbReference type="InterPro" id="IPR020894">
    <property type="entry name" value="Cadherin_CS"/>
</dbReference>
<reference evidence="12 13" key="2">
    <citation type="submission" date="2018-11" db="EMBL/GenBank/DDBJ databases">
        <authorList>
            <consortium name="Pathogen Informatics"/>
        </authorList>
    </citation>
    <scope>NUCLEOTIDE SEQUENCE [LARGE SCALE GENOMIC DNA]</scope>
    <source>
        <strain evidence="12 13">NST_G2</strain>
    </source>
</reference>
<dbReference type="PROSITE" id="PS00232">
    <property type="entry name" value="CADHERIN_1"/>
    <property type="match status" value="1"/>
</dbReference>
<evidence type="ECO:0000256" key="4">
    <source>
        <dbReference type="ARBA" id="ARBA00022837"/>
    </source>
</evidence>
<dbReference type="EMBL" id="UYSU01032780">
    <property type="protein sequence ID" value="VDL90583.1"/>
    <property type="molecule type" value="Genomic_DNA"/>
</dbReference>
<dbReference type="InterPro" id="IPR050174">
    <property type="entry name" value="Protocadherin/Cadherin-CA"/>
</dbReference>
<dbReference type="GO" id="GO:0005886">
    <property type="term" value="C:plasma membrane"/>
    <property type="evidence" value="ECO:0007669"/>
    <property type="project" value="InterPro"/>
</dbReference>
<dbReference type="PANTHER" id="PTHR24028:SF328">
    <property type="entry name" value="CADHERIN-3"/>
    <property type="match status" value="1"/>
</dbReference>
<dbReference type="AlphaFoldDB" id="A0A183SJ00"/>
<dbReference type="Gene3D" id="2.60.40.60">
    <property type="entry name" value="Cadherins"/>
    <property type="match status" value="1"/>
</dbReference>
<keyword evidence="7" id="KW-0325">Glycoprotein</keyword>
<dbReference type="WBParaSite" id="SSLN_0000434201-mRNA-1">
    <property type="protein sequence ID" value="SSLN_0000434201-mRNA-1"/>
    <property type="gene ID" value="SSLN_0000434201"/>
</dbReference>
<accession>A0A183SJ00</accession>
<dbReference type="STRING" id="70667.A0A183SJ00"/>
<evidence type="ECO:0000256" key="2">
    <source>
        <dbReference type="ARBA" id="ARBA00022692"/>
    </source>
</evidence>
<keyword evidence="4 8" id="KW-0106">Calcium</keyword>
<dbReference type="OrthoDB" id="6256733at2759"/>
<feature type="transmembrane region" description="Helical" evidence="10">
    <location>
        <begin position="191"/>
        <end position="215"/>
    </location>
</feature>
<evidence type="ECO:0000256" key="7">
    <source>
        <dbReference type="ARBA" id="ARBA00023180"/>
    </source>
</evidence>
<dbReference type="SMART" id="SM00112">
    <property type="entry name" value="CA"/>
    <property type="match status" value="1"/>
</dbReference>
<feature type="compositionally biased region" description="Polar residues" evidence="9">
    <location>
        <begin position="472"/>
        <end position="482"/>
    </location>
</feature>
<evidence type="ECO:0000256" key="9">
    <source>
        <dbReference type="SAM" id="MobiDB-lite"/>
    </source>
</evidence>
<comment type="subcellular location">
    <subcellularLocation>
        <location evidence="1">Membrane</location>
        <topology evidence="1">Single-pass membrane protein</topology>
    </subcellularLocation>
</comment>
<evidence type="ECO:0000256" key="6">
    <source>
        <dbReference type="ARBA" id="ARBA00023136"/>
    </source>
</evidence>
<evidence type="ECO:0000313" key="13">
    <source>
        <dbReference type="Proteomes" id="UP000275846"/>
    </source>
</evidence>
<reference evidence="14" key="1">
    <citation type="submission" date="2016-06" db="UniProtKB">
        <authorList>
            <consortium name="WormBaseParasite"/>
        </authorList>
    </citation>
    <scope>IDENTIFICATION</scope>
</reference>
<keyword evidence="5 10" id="KW-1133">Transmembrane helix</keyword>
<organism evidence="14">
    <name type="scientific">Schistocephalus solidus</name>
    <name type="common">Tapeworm</name>
    <dbReference type="NCBI Taxonomy" id="70667"/>
    <lineage>
        <taxon>Eukaryota</taxon>
        <taxon>Metazoa</taxon>
        <taxon>Spiralia</taxon>
        <taxon>Lophotrochozoa</taxon>
        <taxon>Platyhelminthes</taxon>
        <taxon>Cestoda</taxon>
        <taxon>Eucestoda</taxon>
        <taxon>Diphyllobothriidea</taxon>
        <taxon>Diphyllobothriidae</taxon>
        <taxon>Schistocephalus</taxon>
    </lineage>
</organism>
<keyword evidence="13" id="KW-1185">Reference proteome</keyword>
<dbReference type="Proteomes" id="UP000275846">
    <property type="component" value="Unassembled WGS sequence"/>
</dbReference>
<evidence type="ECO:0000256" key="10">
    <source>
        <dbReference type="SAM" id="Phobius"/>
    </source>
</evidence>
<sequence length="530" mass="58551">MTSALFILQVQIHINDVNDNAPTWLFPPDPNLVINMTIYEPVGHQVAQFRANDRDYAENGDVIYQIVHFSILSSANMASTLTEREHLETKPLSLNKTTGALDGIPFELDASTGALYIARALSMQDMGLVKIIVEASDLGTPPKSTHRTVLFNILDYSQPQKVVAASADSYEGAAQENVHKTTNRNFEGQDIIIVTIMIAVAIFIALFLIIAMVFLQCPICRRRRQEINYHSATCGTNHKTPSPAAGVELHYSIPRDPHSYYYAPEVFRDSHSLISLVGGGTRPGDTTVGKENSLGSSAYSYDGHDDISGDNLVYPAILQLSEDGQSATILEAPKVPTSAVQSGFRFGDITASFQKNLSTDSTKQKRKKESIRLLPLSAKLERSQVMFIDQPECSSFKGFRHSIKEAGNSNELSARIENNNEVHDANRLTPQEPKNVGVQVSTKKQPTISWMEPESSICFLDSDVPVNFELQEGSSDQTAKNSHQSESRLDLDAGNGYARLGRRESISYDGLIHESMDKSELYTDFQNTVI</sequence>
<evidence type="ECO:0000259" key="11">
    <source>
        <dbReference type="PROSITE" id="PS50268"/>
    </source>
</evidence>
<keyword evidence="3" id="KW-0677">Repeat</keyword>
<evidence type="ECO:0000313" key="14">
    <source>
        <dbReference type="WBParaSite" id="SSLN_0000434201-mRNA-1"/>
    </source>
</evidence>
<evidence type="ECO:0000256" key="8">
    <source>
        <dbReference type="PROSITE-ProRule" id="PRU00043"/>
    </source>
</evidence>
<dbReference type="SUPFAM" id="SSF49313">
    <property type="entry name" value="Cadherin-like"/>
    <property type="match status" value="1"/>
</dbReference>
<keyword evidence="6 10" id="KW-0472">Membrane</keyword>
<evidence type="ECO:0000256" key="5">
    <source>
        <dbReference type="ARBA" id="ARBA00022989"/>
    </source>
</evidence>
<dbReference type="PANTHER" id="PTHR24028">
    <property type="entry name" value="CADHERIN-87A"/>
    <property type="match status" value="1"/>
</dbReference>
<name>A0A183SJ00_SCHSO</name>
<dbReference type="InterPro" id="IPR002126">
    <property type="entry name" value="Cadherin-like_dom"/>
</dbReference>
<protein>
    <submittedName>
        <fullName evidence="14">CA domain-containing protein</fullName>
    </submittedName>
</protein>